<name>A0A6J6C633_9ZZZZ</name>
<sequence length="249" mass="25463">MRRPRTGFPEAQSDTPPATLRRLNIRAPRKPNSRTIVGGLLVSAAALAAFLTVSGAGVSPQQSVVISRRALAAGERLDSSTLATTSVDTRTAESLRAFLSVDALAGAVALAPIGEGELVQRSAVLTGGPTEPTRQFSFPVDRERALNGDLRPGERVDVLATYGSGSDATTTVLARDANVIRATDAKSGSLGSSGKVIVTLALASADQLLDAVHAAQVASITVVRSTLAGETIGARSAVTGPLARSTAGR</sequence>
<evidence type="ECO:0000259" key="2">
    <source>
        <dbReference type="SMART" id="SM00858"/>
    </source>
</evidence>
<keyword evidence="1" id="KW-1133">Transmembrane helix</keyword>
<feature type="domain" description="SAF" evidence="2">
    <location>
        <begin position="62"/>
        <end position="125"/>
    </location>
</feature>
<feature type="transmembrane region" description="Helical" evidence="1">
    <location>
        <begin position="36"/>
        <end position="58"/>
    </location>
</feature>
<dbReference type="AlphaFoldDB" id="A0A6J6C633"/>
<organism evidence="3">
    <name type="scientific">freshwater metagenome</name>
    <dbReference type="NCBI Taxonomy" id="449393"/>
    <lineage>
        <taxon>unclassified sequences</taxon>
        <taxon>metagenomes</taxon>
        <taxon>ecological metagenomes</taxon>
    </lineage>
</organism>
<dbReference type="Pfam" id="PF16976">
    <property type="entry name" value="RcpC"/>
    <property type="match status" value="1"/>
</dbReference>
<evidence type="ECO:0000313" key="3">
    <source>
        <dbReference type="EMBL" id="CAB4546790.1"/>
    </source>
</evidence>
<dbReference type="InterPro" id="IPR013974">
    <property type="entry name" value="SAF"/>
</dbReference>
<dbReference type="SMART" id="SM00858">
    <property type="entry name" value="SAF"/>
    <property type="match status" value="1"/>
</dbReference>
<proteinExistence type="predicted"/>
<dbReference type="CDD" id="cd11614">
    <property type="entry name" value="SAF_CpaB_FlgA_like"/>
    <property type="match status" value="1"/>
</dbReference>
<accession>A0A6J6C633</accession>
<gene>
    <name evidence="3" type="ORF">UFOPK1495_00566</name>
</gene>
<dbReference type="Pfam" id="PF08666">
    <property type="entry name" value="SAF"/>
    <property type="match status" value="1"/>
</dbReference>
<dbReference type="InterPro" id="IPR031571">
    <property type="entry name" value="RcpC_dom"/>
</dbReference>
<protein>
    <submittedName>
        <fullName evidence="3">Unannotated protein</fullName>
    </submittedName>
</protein>
<evidence type="ECO:0000256" key="1">
    <source>
        <dbReference type="SAM" id="Phobius"/>
    </source>
</evidence>
<keyword evidence="1" id="KW-0472">Membrane</keyword>
<reference evidence="3" key="1">
    <citation type="submission" date="2020-05" db="EMBL/GenBank/DDBJ databases">
        <authorList>
            <person name="Chiriac C."/>
            <person name="Salcher M."/>
            <person name="Ghai R."/>
            <person name="Kavagutti S V."/>
        </authorList>
    </citation>
    <scope>NUCLEOTIDE SEQUENCE</scope>
</reference>
<dbReference type="EMBL" id="CAEZSU010000045">
    <property type="protein sequence ID" value="CAB4546790.1"/>
    <property type="molecule type" value="Genomic_DNA"/>
</dbReference>
<keyword evidence="1" id="KW-0812">Transmembrane</keyword>